<dbReference type="Gene3D" id="2.40.30.200">
    <property type="match status" value="1"/>
</dbReference>
<evidence type="ECO:0008006" key="5">
    <source>
        <dbReference type="Google" id="ProtNLM"/>
    </source>
</evidence>
<keyword evidence="4" id="KW-1185">Reference proteome</keyword>
<dbReference type="InterPro" id="IPR054738">
    <property type="entry name" value="Siphovirus-type_tail_C"/>
</dbReference>
<dbReference type="InterPro" id="IPR006520">
    <property type="entry name" value="Dit_BPSPP_N"/>
</dbReference>
<evidence type="ECO:0000259" key="1">
    <source>
        <dbReference type="Pfam" id="PF05709"/>
    </source>
</evidence>
<evidence type="ECO:0000313" key="4">
    <source>
        <dbReference type="Proteomes" id="UP000438093"/>
    </source>
</evidence>
<comment type="caution">
    <text evidence="3">The sequence shown here is derived from an EMBL/GenBank/DDBJ whole genome shotgun (WGS) entry which is preliminary data.</text>
</comment>
<gene>
    <name evidence="3" type="ORF">GJG86_07105</name>
</gene>
<feature type="domain" description="Siphovirus-type tail component RIFT-related" evidence="1">
    <location>
        <begin position="23"/>
        <end position="128"/>
    </location>
</feature>
<organism evidence="3 4">
    <name type="scientific">Eggerthella guodeyinii</name>
    <dbReference type="NCBI Taxonomy" id="2690837"/>
    <lineage>
        <taxon>Bacteria</taxon>
        <taxon>Bacillati</taxon>
        <taxon>Actinomycetota</taxon>
        <taxon>Coriobacteriia</taxon>
        <taxon>Eggerthellales</taxon>
        <taxon>Eggerthellaceae</taxon>
        <taxon>Eggerthella</taxon>
    </lineage>
</organism>
<dbReference type="Pfam" id="PF05709">
    <property type="entry name" value="Sipho_tail"/>
    <property type="match status" value="1"/>
</dbReference>
<proteinExistence type="predicted"/>
<dbReference type="RefSeq" id="WP_154333127.1">
    <property type="nucleotide sequence ID" value="NZ_VTFY01000004.1"/>
</dbReference>
<sequence>MQRKRERNQSDRIVFNGHDLSSLVYCKVNRPVMPPVDASFQAIGGRHGERFRRARLGGYDLAVDMWIRTEHRREVAEARHALAAMLWTDEPAPLYLPDDPARYLLAIVGGDTDLGEITDDCPETTVSFHIGDPISYGQPRRQKVAAGDIYLDAGGTWPAYLSVTAMPSTGSYWRLANVDTGEFVEIRTALAASNVIRVDMAAERATVNQATAPVTIDSDFFSVEGRTHLKLSGGSAVIEWRERWL</sequence>
<dbReference type="Pfam" id="PF22768">
    <property type="entry name" value="SPP1_Dit"/>
    <property type="match status" value="1"/>
</dbReference>
<dbReference type="InterPro" id="IPR008841">
    <property type="entry name" value="Siphovirus-type_tail_N"/>
</dbReference>
<dbReference type="EMBL" id="VTFY01000004">
    <property type="protein sequence ID" value="MRX82259.1"/>
    <property type="molecule type" value="Genomic_DNA"/>
</dbReference>
<dbReference type="AlphaFoldDB" id="A0A6N7RLW6"/>
<feature type="domain" description="Siphovirus-type tail component C-terminal" evidence="2">
    <location>
        <begin position="154"/>
        <end position="244"/>
    </location>
</feature>
<dbReference type="NCBIfam" id="TIGR01633">
    <property type="entry name" value="phi3626_gp14_N"/>
    <property type="match status" value="1"/>
</dbReference>
<evidence type="ECO:0000313" key="3">
    <source>
        <dbReference type="EMBL" id="MRX82259.1"/>
    </source>
</evidence>
<dbReference type="Gene3D" id="2.60.120.860">
    <property type="match status" value="1"/>
</dbReference>
<reference evidence="4" key="1">
    <citation type="submission" date="2019-08" db="EMBL/GenBank/DDBJ databases">
        <title>Arthrobacter sp. nov., isolated from plateau pika and Tibetan wild ass.</title>
        <authorList>
            <person name="Ge Y."/>
        </authorList>
    </citation>
    <scope>NUCLEOTIDE SEQUENCE [LARGE SCALE GENOMIC DNA]</scope>
    <source>
        <strain evidence="4">HF-4214</strain>
    </source>
</reference>
<name>A0A6N7RLW6_9ACTN</name>
<accession>A0A6N7RLW6</accession>
<protein>
    <recommendedName>
        <fullName evidence="5">Phage tail protein</fullName>
    </recommendedName>
</protein>
<dbReference type="Proteomes" id="UP000438093">
    <property type="component" value="Unassembled WGS sequence"/>
</dbReference>
<evidence type="ECO:0000259" key="2">
    <source>
        <dbReference type="Pfam" id="PF22768"/>
    </source>
</evidence>